<dbReference type="Gene3D" id="2.130.10.80">
    <property type="entry name" value="Galactose oxidase/kelch, beta-propeller"/>
    <property type="match status" value="3"/>
</dbReference>
<proteinExistence type="predicted"/>
<protein>
    <submittedName>
        <fullName evidence="3">High-affinity leucine-specific transport system, periplasmic binding protein LivK</fullName>
    </submittedName>
</protein>
<comment type="caution">
    <text evidence="3">The sequence shown here is derived from an EMBL/GenBank/DDBJ whole genome shotgun (WGS) entry which is preliminary data.</text>
</comment>
<accession>A0A085WCA0</accession>
<dbReference type="PANTHER" id="PTHR46344:SF27">
    <property type="entry name" value="KELCH REPEAT SUPERFAMILY PROTEIN"/>
    <property type="match status" value="1"/>
</dbReference>
<dbReference type="InterPro" id="IPR011043">
    <property type="entry name" value="Gal_Oxase/kelch_b-propeller"/>
</dbReference>
<keyword evidence="1" id="KW-0880">Kelch repeat</keyword>
<name>A0A085WCA0_9BACT</name>
<keyword evidence="2" id="KW-0677">Repeat</keyword>
<organism evidence="3 4">
    <name type="scientific">Hyalangium minutum</name>
    <dbReference type="NCBI Taxonomy" id="394096"/>
    <lineage>
        <taxon>Bacteria</taxon>
        <taxon>Pseudomonadati</taxon>
        <taxon>Myxococcota</taxon>
        <taxon>Myxococcia</taxon>
        <taxon>Myxococcales</taxon>
        <taxon>Cystobacterineae</taxon>
        <taxon>Archangiaceae</taxon>
        <taxon>Hyalangium</taxon>
    </lineage>
</organism>
<dbReference type="Pfam" id="PF17963">
    <property type="entry name" value="Big_9"/>
    <property type="match status" value="2"/>
</dbReference>
<dbReference type="Pfam" id="PF24681">
    <property type="entry name" value="Kelch_KLHDC2_KLHL20_DRC7"/>
    <property type="match status" value="1"/>
</dbReference>
<dbReference type="Pfam" id="PF01344">
    <property type="entry name" value="Kelch_1"/>
    <property type="match status" value="1"/>
</dbReference>
<keyword evidence="4" id="KW-1185">Reference proteome</keyword>
<evidence type="ECO:0000256" key="2">
    <source>
        <dbReference type="ARBA" id="ARBA00022737"/>
    </source>
</evidence>
<sequence length="757" mass="75750">MLLALTLALLTSCSPPSEIGSAQFVVSVPQALSASISRVSVTASAADFPSFSVDLASSNGSWGGLLGNLAAGSNRSFLAQAFDASGTKLYEGSASGVSIAADQTALVAITLQQVNAPPPFQNAAPVIDSLTASSTSVAAGGSLSLQASAHDPNAGDTLSYAWSSTSGSFSSASAASTSWIAPASSGTQTLTFTATDSRGLASRVSLTINVTPSGGHGDAQISISFNTSPVVASISATASQLAVGQSTSASASASDSDGDSLSYSWSASCAGTWTNASSSSAQFTPSAVPTGSCNNCDLTVSVSDGRGGQTTGTLALCVSPPSSSHVSPVITSFYRSSNTATPGQVLTFDVSASDPEGSALSFSWTATSGSLGTPAHTASSSRITWTAPSCASSLSPPSITATVTNAFNLTAAKSFTVTGLPSCGWTSTGFMTEGRSGHASTLLLSGKVLVTGGAIVLAGRATAEVYDPDAGTWSTTRSMISARFVHTATLLPNGKVLVAGGYDRGYMATAEVYDPATGTWSATGSMATPRGYHTATLLPNGKVLVAGGWFTGPGPLTSVEVYDPASGTWSTVASMPSAHGEHTATLLNNGNLLVAGGHLDGHRSNAHAAVEVYDPAANSWSTTAPMTSRRGGHAAALLANGKVLVTGGTHGGSALAAAEVYDPASGTWSAAGSMLSSRDMHKATRLPNGQILVTGGQNGSYLATAELFDPASGSWSAAPLMASTRREHTATLLNNGKVLISGGYNGGYLTAAELYTP</sequence>
<dbReference type="SMART" id="SM00612">
    <property type="entry name" value="Kelch"/>
    <property type="match status" value="6"/>
</dbReference>
<dbReference type="SUPFAM" id="SSF50965">
    <property type="entry name" value="Galactose oxidase, central domain"/>
    <property type="match status" value="1"/>
</dbReference>
<gene>
    <name evidence="3" type="ORF">DB31_1429</name>
</gene>
<dbReference type="Proteomes" id="UP000028725">
    <property type="component" value="Unassembled WGS sequence"/>
</dbReference>
<dbReference type="InterPro" id="IPR013783">
    <property type="entry name" value="Ig-like_fold"/>
</dbReference>
<dbReference type="InterPro" id="IPR006652">
    <property type="entry name" value="Kelch_1"/>
</dbReference>
<dbReference type="Gene3D" id="2.60.40.10">
    <property type="entry name" value="Immunoglobulins"/>
    <property type="match status" value="3"/>
</dbReference>
<dbReference type="PANTHER" id="PTHR46344">
    <property type="entry name" value="OS02G0202900 PROTEIN"/>
    <property type="match status" value="1"/>
</dbReference>
<dbReference type="SUPFAM" id="SSF49299">
    <property type="entry name" value="PKD domain"/>
    <property type="match status" value="1"/>
</dbReference>
<evidence type="ECO:0000313" key="3">
    <source>
        <dbReference type="EMBL" id="KFE65313.1"/>
    </source>
</evidence>
<dbReference type="AlphaFoldDB" id="A0A085WCA0"/>
<evidence type="ECO:0000256" key="1">
    <source>
        <dbReference type="ARBA" id="ARBA00022441"/>
    </source>
</evidence>
<dbReference type="InterPro" id="IPR037293">
    <property type="entry name" value="Gal_Oxidase_central_sf"/>
</dbReference>
<dbReference type="PATRIC" id="fig|394096.3.peg.5766"/>
<reference evidence="3 4" key="1">
    <citation type="submission" date="2014-04" db="EMBL/GenBank/DDBJ databases">
        <title>Genome assembly of Hyalangium minutum DSM 14724.</title>
        <authorList>
            <person name="Sharma G."/>
            <person name="Subramanian S."/>
        </authorList>
    </citation>
    <scope>NUCLEOTIDE SEQUENCE [LARGE SCALE GENOMIC DNA]</scope>
    <source>
        <strain evidence="3 4">DSM 14724</strain>
    </source>
</reference>
<evidence type="ECO:0000313" key="4">
    <source>
        <dbReference type="Proteomes" id="UP000028725"/>
    </source>
</evidence>
<dbReference type="STRING" id="394096.DB31_1429"/>
<dbReference type="EMBL" id="JMCB01000012">
    <property type="protein sequence ID" value="KFE65313.1"/>
    <property type="molecule type" value="Genomic_DNA"/>
</dbReference>
<dbReference type="InterPro" id="IPR035986">
    <property type="entry name" value="PKD_dom_sf"/>
</dbReference>